<keyword evidence="3 5" id="KW-1133">Transmembrane helix</keyword>
<dbReference type="GO" id="GO:0016020">
    <property type="term" value="C:membrane"/>
    <property type="evidence" value="ECO:0007669"/>
    <property type="project" value="UniProtKB-SubCell"/>
</dbReference>
<feature type="transmembrane region" description="Helical" evidence="5">
    <location>
        <begin position="239"/>
        <end position="265"/>
    </location>
</feature>
<dbReference type="EMBL" id="OZ034828">
    <property type="protein sequence ID" value="CAL1684410.1"/>
    <property type="molecule type" value="Genomic_DNA"/>
</dbReference>
<organism evidence="6 7">
    <name type="scientific">Lasius platythorax</name>
    <dbReference type="NCBI Taxonomy" id="488582"/>
    <lineage>
        <taxon>Eukaryota</taxon>
        <taxon>Metazoa</taxon>
        <taxon>Ecdysozoa</taxon>
        <taxon>Arthropoda</taxon>
        <taxon>Hexapoda</taxon>
        <taxon>Insecta</taxon>
        <taxon>Pterygota</taxon>
        <taxon>Neoptera</taxon>
        <taxon>Endopterygota</taxon>
        <taxon>Hymenoptera</taxon>
        <taxon>Apocrita</taxon>
        <taxon>Aculeata</taxon>
        <taxon>Formicoidea</taxon>
        <taxon>Formicidae</taxon>
        <taxon>Formicinae</taxon>
        <taxon>Lasius</taxon>
        <taxon>Lasius</taxon>
    </lineage>
</organism>
<sequence>MTGDDRSPIYRKNTSCTCEWNVKFSYGVAFTLAVFEAKRLLVLALEIFAEWQVIRFAGGFQPVALTLAEVALGLPCALITVRTIRRRNLPSFRLKTKLVLKCLLIIIIVCTAMNTATLASIGYHVSVRQKTLVDVFNTSMRLYVSVASYKYAIDEIQFVLQCCGHTSYTDWFLFDWQNVDYASREEMAGQSRISDEDYRDLGVPFSCCNLRVVAPCMHMQITDDKTINVNGCAEVISPILLRIVIVAYVMTSTLIIIQMLLIFLITRMVCRFVPLQTSSPRVRCTAAPFTIINALPRTYVQRFSSVKKSMWRKRTMHRRPSSRNDVCIKENKKFRLPRRSCSILNYRNCNTWDVAKIKPSVHEEHRISVECLRNKRTR</sequence>
<evidence type="ECO:0000256" key="5">
    <source>
        <dbReference type="SAM" id="Phobius"/>
    </source>
</evidence>
<dbReference type="InterPro" id="IPR018499">
    <property type="entry name" value="Tetraspanin/Peripherin"/>
</dbReference>
<comment type="subcellular location">
    <subcellularLocation>
        <location evidence="1">Membrane</location>
        <topology evidence="1">Multi-pass membrane protein</topology>
    </subcellularLocation>
</comment>
<dbReference type="Pfam" id="PF00335">
    <property type="entry name" value="Tetraspanin"/>
    <property type="match status" value="1"/>
</dbReference>
<evidence type="ECO:0000256" key="4">
    <source>
        <dbReference type="ARBA" id="ARBA00023136"/>
    </source>
</evidence>
<feature type="transmembrane region" description="Helical" evidence="5">
    <location>
        <begin position="102"/>
        <end position="123"/>
    </location>
</feature>
<accession>A0AAV2NV37</accession>
<dbReference type="Proteomes" id="UP001497644">
    <property type="component" value="Chromosome 5"/>
</dbReference>
<dbReference type="SUPFAM" id="SSF48652">
    <property type="entry name" value="Tetraspanin"/>
    <property type="match status" value="1"/>
</dbReference>
<protein>
    <recommendedName>
        <fullName evidence="8">Peripherin-2</fullName>
    </recommendedName>
</protein>
<evidence type="ECO:0008006" key="8">
    <source>
        <dbReference type="Google" id="ProtNLM"/>
    </source>
</evidence>
<evidence type="ECO:0000313" key="7">
    <source>
        <dbReference type="Proteomes" id="UP001497644"/>
    </source>
</evidence>
<dbReference type="Gene3D" id="1.10.1450.10">
    <property type="entry name" value="Tetraspanin"/>
    <property type="match status" value="1"/>
</dbReference>
<evidence type="ECO:0000256" key="1">
    <source>
        <dbReference type="ARBA" id="ARBA00004141"/>
    </source>
</evidence>
<evidence type="ECO:0000256" key="2">
    <source>
        <dbReference type="ARBA" id="ARBA00022692"/>
    </source>
</evidence>
<keyword evidence="4 5" id="KW-0472">Membrane</keyword>
<dbReference type="AlphaFoldDB" id="A0AAV2NV37"/>
<evidence type="ECO:0000313" key="6">
    <source>
        <dbReference type="EMBL" id="CAL1684410.1"/>
    </source>
</evidence>
<evidence type="ECO:0000256" key="3">
    <source>
        <dbReference type="ARBA" id="ARBA00022989"/>
    </source>
</evidence>
<keyword evidence="7" id="KW-1185">Reference proteome</keyword>
<dbReference type="InterPro" id="IPR008952">
    <property type="entry name" value="Tetraspanin_EC2_sf"/>
</dbReference>
<gene>
    <name evidence="6" type="ORF">LPLAT_LOCUS10041</name>
</gene>
<name>A0AAV2NV37_9HYME</name>
<reference evidence="6" key="1">
    <citation type="submission" date="2024-04" db="EMBL/GenBank/DDBJ databases">
        <authorList>
            <consortium name="Molecular Ecology Group"/>
        </authorList>
    </citation>
    <scope>NUCLEOTIDE SEQUENCE</scope>
</reference>
<keyword evidence="2 5" id="KW-0812">Transmembrane</keyword>
<feature type="transmembrane region" description="Helical" evidence="5">
    <location>
        <begin position="60"/>
        <end position="81"/>
    </location>
</feature>
<proteinExistence type="predicted"/>